<evidence type="ECO:0000313" key="2">
    <source>
        <dbReference type="RefSeq" id="XP_020831701.1"/>
    </source>
</evidence>
<dbReference type="GeneID" id="110200657"/>
<dbReference type="AlphaFoldDB" id="A0A6P5JKM0"/>
<sequence length="118" mass="13203">MFQGLTQLAQCHTKIGVFVNLCHHILFLFCLDLVQDIQHSTGKHLSSPVLESPHIGNVNNGMFFSRSLILRRNLVYSNGNILSSKSRVEGYLAKMQQELVEGTARELDEGTSELESKS</sequence>
<dbReference type="Proteomes" id="UP000515140">
    <property type="component" value="Unplaced"/>
</dbReference>
<dbReference type="KEGG" id="pcw:110200657"/>
<gene>
    <name evidence="2" type="primary">LOC110200657</name>
</gene>
<organism evidence="1 2">
    <name type="scientific">Phascolarctos cinereus</name>
    <name type="common">Koala</name>
    <dbReference type="NCBI Taxonomy" id="38626"/>
    <lineage>
        <taxon>Eukaryota</taxon>
        <taxon>Metazoa</taxon>
        <taxon>Chordata</taxon>
        <taxon>Craniata</taxon>
        <taxon>Vertebrata</taxon>
        <taxon>Euteleostomi</taxon>
        <taxon>Mammalia</taxon>
        <taxon>Metatheria</taxon>
        <taxon>Diprotodontia</taxon>
        <taxon>Phascolarctidae</taxon>
        <taxon>Phascolarctos</taxon>
    </lineage>
</organism>
<reference evidence="2" key="1">
    <citation type="submission" date="2025-08" db="UniProtKB">
        <authorList>
            <consortium name="RefSeq"/>
        </authorList>
    </citation>
    <scope>IDENTIFICATION</scope>
    <source>
        <tissue evidence="2">Spleen</tissue>
    </source>
</reference>
<accession>A0A6P5JKM0</accession>
<proteinExistence type="predicted"/>
<evidence type="ECO:0000313" key="1">
    <source>
        <dbReference type="Proteomes" id="UP000515140"/>
    </source>
</evidence>
<name>A0A6P5JKM0_PHACI</name>
<dbReference type="RefSeq" id="XP_020831701.1">
    <property type="nucleotide sequence ID" value="XM_020976042.1"/>
</dbReference>
<dbReference type="InParanoid" id="A0A6P5JKM0"/>
<protein>
    <submittedName>
        <fullName evidence="2">Ankyrin repeat domain-containing protein 26-like isoform X1</fullName>
    </submittedName>
</protein>
<keyword evidence="1" id="KW-1185">Reference proteome</keyword>